<accession>A0A2W5KYP6</accession>
<feature type="domain" description="DUF2846" evidence="2">
    <location>
        <begin position="79"/>
        <end position="166"/>
    </location>
</feature>
<dbReference type="EMBL" id="QFPJ01000018">
    <property type="protein sequence ID" value="PZQ22096.1"/>
    <property type="molecule type" value="Genomic_DNA"/>
</dbReference>
<gene>
    <name evidence="3" type="ORF">DI569_09345</name>
</gene>
<name>A0A2W5KYP6_SPHMC</name>
<sequence length="194" mass="20171">MMMSKNAMWLTIIFAAAILGALMGPLLANNLSFGTLILLTLVVFGGIIAYCVWALSKNKGGAKADTAALADARTMMAPEGKARIYVTRRGFVGALQGMNIGLDGQAQGQIKSGQMLMADVAPGTHRIDATTAQAKLARPAEIEVDVAAGAVVAIDAMLEMGALKGGVKLTRSDAAKTREDVNATTLILWTVPPA</sequence>
<comment type="caution">
    <text evidence="3">The sequence shown here is derived from an EMBL/GenBank/DDBJ whole genome shotgun (WGS) entry which is preliminary data.</text>
</comment>
<evidence type="ECO:0000313" key="3">
    <source>
        <dbReference type="EMBL" id="PZQ22096.1"/>
    </source>
</evidence>
<dbReference type="InterPro" id="IPR022548">
    <property type="entry name" value="DUF2846"/>
</dbReference>
<organism evidence="3 4">
    <name type="scientific">Sphingopyxis macrogoltabida</name>
    <name type="common">Sphingomonas macrogoltabidus</name>
    <dbReference type="NCBI Taxonomy" id="33050"/>
    <lineage>
        <taxon>Bacteria</taxon>
        <taxon>Pseudomonadati</taxon>
        <taxon>Pseudomonadota</taxon>
        <taxon>Alphaproteobacteria</taxon>
        <taxon>Sphingomonadales</taxon>
        <taxon>Sphingomonadaceae</taxon>
        <taxon>Sphingopyxis</taxon>
    </lineage>
</organism>
<evidence type="ECO:0000259" key="2">
    <source>
        <dbReference type="Pfam" id="PF11008"/>
    </source>
</evidence>
<keyword evidence="1" id="KW-0812">Transmembrane</keyword>
<reference evidence="3 4" key="1">
    <citation type="submission" date="2017-08" db="EMBL/GenBank/DDBJ databases">
        <title>Infants hospitalized years apart are colonized by the same room-sourced microbial strains.</title>
        <authorList>
            <person name="Brooks B."/>
            <person name="Olm M.R."/>
            <person name="Firek B.A."/>
            <person name="Baker R."/>
            <person name="Thomas B.C."/>
            <person name="Morowitz M.J."/>
            <person name="Banfield J.F."/>
        </authorList>
    </citation>
    <scope>NUCLEOTIDE SEQUENCE [LARGE SCALE GENOMIC DNA]</scope>
    <source>
        <strain evidence="3">S2_005_003_R2_47</strain>
    </source>
</reference>
<proteinExistence type="predicted"/>
<dbReference type="Pfam" id="PF11008">
    <property type="entry name" value="DUF2846"/>
    <property type="match status" value="1"/>
</dbReference>
<protein>
    <recommendedName>
        <fullName evidence="2">DUF2846 domain-containing protein</fullName>
    </recommendedName>
</protein>
<evidence type="ECO:0000313" key="4">
    <source>
        <dbReference type="Proteomes" id="UP000248597"/>
    </source>
</evidence>
<feature type="transmembrane region" description="Helical" evidence="1">
    <location>
        <begin position="33"/>
        <end position="55"/>
    </location>
</feature>
<dbReference type="AlphaFoldDB" id="A0A2W5KYP6"/>
<keyword evidence="1" id="KW-0472">Membrane</keyword>
<dbReference type="Proteomes" id="UP000248597">
    <property type="component" value="Unassembled WGS sequence"/>
</dbReference>
<keyword evidence="1" id="KW-1133">Transmembrane helix</keyword>
<evidence type="ECO:0000256" key="1">
    <source>
        <dbReference type="SAM" id="Phobius"/>
    </source>
</evidence>